<dbReference type="Pfam" id="PF00005">
    <property type="entry name" value="ABC_tran"/>
    <property type="match status" value="1"/>
</dbReference>
<evidence type="ECO:0000313" key="6">
    <source>
        <dbReference type="Proteomes" id="UP000034682"/>
    </source>
</evidence>
<dbReference type="InterPro" id="IPR050763">
    <property type="entry name" value="ABC_transporter_ATP-binding"/>
</dbReference>
<keyword evidence="3 5" id="KW-0067">ATP-binding</keyword>
<keyword evidence="2" id="KW-0547">Nucleotide-binding</keyword>
<dbReference type="AlphaFoldDB" id="A0A0G1T3M4"/>
<sequence length="247" mass="27731">MNEKALEINNLRKSYGAIDAVKGISLSIKQGEFFGFLGPNGAGKTTTIKCVTGIAVFQSGTIKVFGIDAVRDYREARKKIGLAPQEFNVDIFAKTRDILWYVGGFYGIPRELRKKRIEEILDKFELTVHAGKPFQQLSGGLKRRVMLARAMIHDPDLLILDEPTAGVDVEMRHDLWRYLQEMNKAGKTILLTSHYLEEVEMLCGRIAIINHGKIAAIGDKKDFIEGGHKLEHAYLEITRGEKNNESA</sequence>
<evidence type="ECO:0000256" key="3">
    <source>
        <dbReference type="ARBA" id="ARBA00022840"/>
    </source>
</evidence>
<evidence type="ECO:0000259" key="4">
    <source>
        <dbReference type="PROSITE" id="PS50893"/>
    </source>
</evidence>
<dbReference type="PANTHER" id="PTHR42711">
    <property type="entry name" value="ABC TRANSPORTER ATP-BINDING PROTEIN"/>
    <property type="match status" value="1"/>
</dbReference>
<dbReference type="GO" id="GO:0005524">
    <property type="term" value="F:ATP binding"/>
    <property type="evidence" value="ECO:0007669"/>
    <property type="project" value="UniProtKB-KW"/>
</dbReference>
<name>A0A0G1T3M4_9BACT</name>
<dbReference type="GO" id="GO:0016887">
    <property type="term" value="F:ATP hydrolysis activity"/>
    <property type="evidence" value="ECO:0007669"/>
    <property type="project" value="InterPro"/>
</dbReference>
<dbReference type="Gene3D" id="3.40.50.300">
    <property type="entry name" value="P-loop containing nucleotide triphosphate hydrolases"/>
    <property type="match status" value="1"/>
</dbReference>
<feature type="domain" description="ABC transporter" evidence="4">
    <location>
        <begin position="6"/>
        <end position="236"/>
    </location>
</feature>
<proteinExistence type="predicted"/>
<gene>
    <name evidence="5" type="ORF">UY02_C0023G0008</name>
</gene>
<evidence type="ECO:0000313" key="5">
    <source>
        <dbReference type="EMBL" id="KKU76384.1"/>
    </source>
</evidence>
<keyword evidence="1" id="KW-0813">Transport</keyword>
<accession>A0A0G1T3M4</accession>
<dbReference type="InterPro" id="IPR027417">
    <property type="entry name" value="P-loop_NTPase"/>
</dbReference>
<dbReference type="PANTHER" id="PTHR42711:SF15">
    <property type="entry name" value="ABC-TYPE MULTIDRUG TRANSPORT SYSTEM, ATPASE COMPONENT"/>
    <property type="match status" value="1"/>
</dbReference>
<protein>
    <submittedName>
        <fullName evidence="5">ABC transporter ATP-binding protein</fullName>
    </submittedName>
</protein>
<dbReference type="InterPro" id="IPR003593">
    <property type="entry name" value="AAA+_ATPase"/>
</dbReference>
<dbReference type="SUPFAM" id="SSF52540">
    <property type="entry name" value="P-loop containing nucleoside triphosphate hydrolases"/>
    <property type="match status" value="1"/>
</dbReference>
<dbReference type="SMART" id="SM00382">
    <property type="entry name" value="AAA"/>
    <property type="match status" value="1"/>
</dbReference>
<organism evidence="5 6">
    <name type="scientific">Candidatus Giovannonibacteria bacterium GW2011_GWB1_47_6b</name>
    <dbReference type="NCBI Taxonomy" id="1618655"/>
    <lineage>
        <taxon>Bacteria</taxon>
        <taxon>Candidatus Giovannoniibacteriota</taxon>
    </lineage>
</organism>
<comment type="caution">
    <text evidence="5">The sequence shown here is derived from an EMBL/GenBank/DDBJ whole genome shotgun (WGS) entry which is preliminary data.</text>
</comment>
<reference evidence="5 6" key="1">
    <citation type="journal article" date="2015" name="Nature">
        <title>rRNA introns, odd ribosomes, and small enigmatic genomes across a large radiation of phyla.</title>
        <authorList>
            <person name="Brown C.T."/>
            <person name="Hug L.A."/>
            <person name="Thomas B.C."/>
            <person name="Sharon I."/>
            <person name="Castelle C.J."/>
            <person name="Singh A."/>
            <person name="Wilkins M.J."/>
            <person name="Williams K.H."/>
            <person name="Banfield J.F."/>
        </authorList>
    </citation>
    <scope>NUCLEOTIDE SEQUENCE [LARGE SCALE GENOMIC DNA]</scope>
</reference>
<dbReference type="PATRIC" id="fig|1618655.3.peg.464"/>
<evidence type="ECO:0000256" key="2">
    <source>
        <dbReference type="ARBA" id="ARBA00022741"/>
    </source>
</evidence>
<evidence type="ECO:0000256" key="1">
    <source>
        <dbReference type="ARBA" id="ARBA00022448"/>
    </source>
</evidence>
<dbReference type="InterPro" id="IPR003439">
    <property type="entry name" value="ABC_transporter-like_ATP-bd"/>
</dbReference>
<dbReference type="Proteomes" id="UP000034682">
    <property type="component" value="Unassembled WGS sequence"/>
</dbReference>
<dbReference type="EMBL" id="LCOK01000023">
    <property type="protein sequence ID" value="KKU76384.1"/>
    <property type="molecule type" value="Genomic_DNA"/>
</dbReference>
<dbReference type="PROSITE" id="PS50893">
    <property type="entry name" value="ABC_TRANSPORTER_2"/>
    <property type="match status" value="1"/>
</dbReference>